<evidence type="ECO:0000256" key="5">
    <source>
        <dbReference type="ARBA" id="ARBA00038894"/>
    </source>
</evidence>
<comment type="caution">
    <text evidence="9">The sequence shown here is derived from an EMBL/GenBank/DDBJ whole genome shotgun (WGS) entry which is preliminary data.</text>
</comment>
<dbReference type="Pfam" id="PF03061">
    <property type="entry name" value="4HBT"/>
    <property type="match status" value="1"/>
</dbReference>
<dbReference type="InterPro" id="IPR029069">
    <property type="entry name" value="HotDog_dom_sf"/>
</dbReference>
<name>A0ABP2UH44_ACICA</name>
<gene>
    <name evidence="9" type="ORF">F936_02791</name>
</gene>
<dbReference type="EC" id="3.1.2.20" evidence="5"/>
<accession>A0ABP2UH44</accession>
<dbReference type="EMBL" id="APQI01000004">
    <property type="protein sequence ID" value="ENV99705.1"/>
    <property type="molecule type" value="Genomic_DNA"/>
</dbReference>
<evidence type="ECO:0000256" key="7">
    <source>
        <dbReference type="ARBA" id="ARBA00048062"/>
    </source>
</evidence>
<keyword evidence="1" id="KW-0378">Hydrolase</keyword>
<evidence type="ECO:0000313" key="10">
    <source>
        <dbReference type="Proteomes" id="UP000013024"/>
    </source>
</evidence>
<evidence type="ECO:0000256" key="4">
    <source>
        <dbReference type="ARBA" id="ARBA00038381"/>
    </source>
</evidence>
<dbReference type="SUPFAM" id="SSF54637">
    <property type="entry name" value="Thioesterase/thiol ester dehydrase-isomerase"/>
    <property type="match status" value="1"/>
</dbReference>
<dbReference type="PANTHER" id="PTHR43240">
    <property type="entry name" value="1,4-DIHYDROXY-2-NAPHTHOYL-COA THIOESTERASE 1"/>
    <property type="match status" value="1"/>
</dbReference>
<dbReference type="Proteomes" id="UP000013024">
    <property type="component" value="Unassembled WGS sequence"/>
</dbReference>
<organism evidence="9 10">
    <name type="scientific">Acinetobacter calcoaceticus DSM 30006 = CIP 81.8</name>
    <dbReference type="NCBI Taxonomy" id="981331"/>
    <lineage>
        <taxon>Bacteria</taxon>
        <taxon>Pseudomonadati</taxon>
        <taxon>Pseudomonadota</taxon>
        <taxon>Gammaproteobacteria</taxon>
        <taxon>Moraxellales</taxon>
        <taxon>Moraxellaceae</taxon>
        <taxon>Acinetobacter</taxon>
        <taxon>Acinetobacter calcoaceticus/baumannii complex</taxon>
    </lineage>
</organism>
<protein>
    <recommendedName>
        <fullName evidence="6">Medium/long-chain acyl-CoA thioesterase YigI</fullName>
        <ecNumber evidence="5">3.1.2.20</ecNumber>
    </recommendedName>
</protein>
<feature type="domain" description="Thioesterase" evidence="8">
    <location>
        <begin position="53"/>
        <end position="123"/>
    </location>
</feature>
<sequence>MIKHGPFIMDQKTLEHLPPIHHHLGGHSINWNTEHTELTIHYMALESFTNPRGTVEGGMICAMLDDVMGLFAFLANDRKPATTINLTMDFLRPCAVGEVITKCHFIKQGKTVLNLESEAWQNNKMIARSTANFLVLD</sequence>
<evidence type="ECO:0000313" key="9">
    <source>
        <dbReference type="EMBL" id="ENV99705.1"/>
    </source>
</evidence>
<evidence type="ECO:0000256" key="1">
    <source>
        <dbReference type="ARBA" id="ARBA00022801"/>
    </source>
</evidence>
<evidence type="ECO:0000256" key="2">
    <source>
        <dbReference type="ARBA" id="ARBA00035880"/>
    </source>
</evidence>
<proteinExistence type="inferred from homology"/>
<evidence type="ECO:0000256" key="6">
    <source>
        <dbReference type="ARBA" id="ARBA00040062"/>
    </source>
</evidence>
<dbReference type="CDD" id="cd03443">
    <property type="entry name" value="PaaI_thioesterase"/>
    <property type="match status" value="1"/>
</dbReference>
<reference evidence="9 10" key="1">
    <citation type="submission" date="2013-02" db="EMBL/GenBank/DDBJ databases">
        <title>The Genome Sequence of Acinetobacter calcoaceticus CIP 81.8.</title>
        <authorList>
            <consortium name="The Broad Institute Genome Sequencing Platform"/>
            <consortium name="The Broad Institute Genome Sequencing Center for Infectious Disease"/>
            <person name="Cerqueira G."/>
            <person name="Feldgarden M."/>
            <person name="Courvalin P."/>
            <person name="Perichon B."/>
            <person name="Grillot-Courvalin C."/>
            <person name="Clermont D."/>
            <person name="Rocha E."/>
            <person name="Yoon E.-J."/>
            <person name="Nemec A."/>
            <person name="Walker B."/>
            <person name="Young S.K."/>
            <person name="Zeng Q."/>
            <person name="Gargeya S."/>
            <person name="Fitzgerald M."/>
            <person name="Haas B."/>
            <person name="Abouelleil A."/>
            <person name="Alvarado L."/>
            <person name="Arachchi H.M."/>
            <person name="Berlin A.M."/>
            <person name="Chapman S.B."/>
            <person name="Dewar J."/>
            <person name="Goldberg J."/>
            <person name="Griggs A."/>
            <person name="Gujja S."/>
            <person name="Hansen M."/>
            <person name="Howarth C."/>
            <person name="Imamovic A."/>
            <person name="Larimer J."/>
            <person name="McCowan C."/>
            <person name="Murphy C."/>
            <person name="Neiman D."/>
            <person name="Pearson M."/>
            <person name="Priest M."/>
            <person name="Roberts A."/>
            <person name="Saif S."/>
            <person name="Shea T."/>
            <person name="Sisk P."/>
            <person name="Sykes S."/>
            <person name="Wortman J."/>
            <person name="Nusbaum C."/>
            <person name="Birren B."/>
        </authorList>
    </citation>
    <scope>NUCLEOTIDE SEQUENCE [LARGE SCALE GENOMIC DNA]</scope>
    <source>
        <strain evidence="9 10">CIP 81.8</strain>
    </source>
</reference>
<evidence type="ECO:0000256" key="3">
    <source>
        <dbReference type="ARBA" id="ARBA00036002"/>
    </source>
</evidence>
<dbReference type="InterPro" id="IPR003736">
    <property type="entry name" value="PAAI_dom"/>
</dbReference>
<dbReference type="PANTHER" id="PTHR43240:SF20">
    <property type="entry name" value="MEDIUM_LONG-CHAIN ACYL-COA THIOESTERASE YIGI"/>
    <property type="match status" value="1"/>
</dbReference>
<dbReference type="NCBIfam" id="TIGR00369">
    <property type="entry name" value="unchar_dom_1"/>
    <property type="match status" value="1"/>
</dbReference>
<comment type="catalytic activity">
    <reaction evidence="3">
        <text>a long-chain fatty acyl-CoA + H2O = a long-chain fatty acid + CoA + H(+)</text>
        <dbReference type="Rhea" id="RHEA:67680"/>
        <dbReference type="ChEBI" id="CHEBI:15377"/>
        <dbReference type="ChEBI" id="CHEBI:15378"/>
        <dbReference type="ChEBI" id="CHEBI:57287"/>
        <dbReference type="ChEBI" id="CHEBI:57560"/>
        <dbReference type="ChEBI" id="CHEBI:83139"/>
    </reaction>
</comment>
<keyword evidence="10" id="KW-1185">Reference proteome</keyword>
<comment type="catalytic activity">
    <reaction evidence="2">
        <text>a fatty acyl-CoA + H2O = a fatty acid + CoA + H(+)</text>
        <dbReference type="Rhea" id="RHEA:16781"/>
        <dbReference type="ChEBI" id="CHEBI:15377"/>
        <dbReference type="ChEBI" id="CHEBI:15378"/>
        <dbReference type="ChEBI" id="CHEBI:28868"/>
        <dbReference type="ChEBI" id="CHEBI:57287"/>
        <dbReference type="ChEBI" id="CHEBI:77636"/>
        <dbReference type="EC" id="3.1.2.20"/>
    </reaction>
</comment>
<dbReference type="Gene3D" id="3.10.129.10">
    <property type="entry name" value="Hotdog Thioesterase"/>
    <property type="match status" value="1"/>
</dbReference>
<comment type="similarity">
    <text evidence="4">Belongs to the YigI thioesterase family.</text>
</comment>
<dbReference type="InterPro" id="IPR006683">
    <property type="entry name" value="Thioestr_dom"/>
</dbReference>
<evidence type="ECO:0000259" key="8">
    <source>
        <dbReference type="Pfam" id="PF03061"/>
    </source>
</evidence>
<comment type="catalytic activity">
    <reaction evidence="7">
        <text>a medium-chain fatty acyl-CoA + H2O = a medium-chain fatty acid + CoA + H(+)</text>
        <dbReference type="Rhea" id="RHEA:68184"/>
        <dbReference type="ChEBI" id="CHEBI:15377"/>
        <dbReference type="ChEBI" id="CHEBI:15378"/>
        <dbReference type="ChEBI" id="CHEBI:57287"/>
        <dbReference type="ChEBI" id="CHEBI:59558"/>
        <dbReference type="ChEBI" id="CHEBI:90546"/>
    </reaction>
</comment>